<gene>
    <name evidence="2" type="ORF">A2122_00600</name>
</gene>
<sequence length="95" mass="11210">MKSISPERFAILHEKIDHARREWFFKGFAGSLIIKDKSRARRYLREWRAHGGSSFLFYVFLLCAAIVPAGMLSRALSWIRYRAVMRKYEPVSSRD</sequence>
<reference evidence="2 3" key="1">
    <citation type="journal article" date="2016" name="Nat. Commun.">
        <title>Thousands of microbial genomes shed light on interconnected biogeochemical processes in an aquifer system.</title>
        <authorList>
            <person name="Anantharaman K."/>
            <person name="Brown C.T."/>
            <person name="Hug L.A."/>
            <person name="Sharon I."/>
            <person name="Castelle C.J."/>
            <person name="Probst A.J."/>
            <person name="Thomas B.C."/>
            <person name="Singh A."/>
            <person name="Wilkins M.J."/>
            <person name="Karaoz U."/>
            <person name="Brodie E.L."/>
            <person name="Williams K.H."/>
            <person name="Hubbard S.S."/>
            <person name="Banfield J.F."/>
        </authorList>
    </citation>
    <scope>NUCLEOTIDE SEQUENCE [LARGE SCALE GENOMIC DNA]</scope>
</reference>
<accession>A0A1G2C8V4</accession>
<keyword evidence="1" id="KW-1133">Transmembrane helix</keyword>
<evidence type="ECO:0000256" key="1">
    <source>
        <dbReference type="SAM" id="Phobius"/>
    </source>
</evidence>
<protein>
    <submittedName>
        <fullName evidence="2">Uncharacterized protein</fullName>
    </submittedName>
</protein>
<dbReference type="Proteomes" id="UP000176648">
    <property type="component" value="Unassembled WGS sequence"/>
</dbReference>
<feature type="transmembrane region" description="Helical" evidence="1">
    <location>
        <begin position="55"/>
        <end position="77"/>
    </location>
</feature>
<name>A0A1G2C8V4_9BACT</name>
<dbReference type="EMBL" id="MHKU01000011">
    <property type="protein sequence ID" value="OGY97080.1"/>
    <property type="molecule type" value="Genomic_DNA"/>
</dbReference>
<comment type="caution">
    <text evidence="2">The sequence shown here is derived from an EMBL/GenBank/DDBJ whole genome shotgun (WGS) entry which is preliminary data.</text>
</comment>
<evidence type="ECO:0000313" key="3">
    <source>
        <dbReference type="Proteomes" id="UP000176648"/>
    </source>
</evidence>
<dbReference type="AlphaFoldDB" id="A0A1G2C8V4"/>
<organism evidence="2 3">
    <name type="scientific">Candidatus Liptonbacteria bacterium GWB1_49_6</name>
    <dbReference type="NCBI Taxonomy" id="1798644"/>
    <lineage>
        <taxon>Bacteria</taxon>
        <taxon>Candidatus Liptoniibacteriota</taxon>
    </lineage>
</organism>
<evidence type="ECO:0000313" key="2">
    <source>
        <dbReference type="EMBL" id="OGY97080.1"/>
    </source>
</evidence>
<dbReference type="STRING" id="1798644.A2122_00600"/>
<keyword evidence="1" id="KW-0812">Transmembrane</keyword>
<proteinExistence type="predicted"/>
<keyword evidence="1" id="KW-0472">Membrane</keyword>